<dbReference type="SMART" id="SM00855">
    <property type="entry name" value="PGAM"/>
    <property type="match status" value="1"/>
</dbReference>
<evidence type="ECO:0000256" key="3">
    <source>
        <dbReference type="ARBA" id="ARBA00023152"/>
    </source>
</evidence>
<dbReference type="InterPro" id="IPR013078">
    <property type="entry name" value="His_Pase_superF_clade-1"/>
</dbReference>
<dbReference type="RefSeq" id="WP_209463128.1">
    <property type="nucleotide sequence ID" value="NZ_CP110224.1"/>
</dbReference>
<protein>
    <recommendedName>
        <fullName evidence="2">phosphoglycerate mutase (2,3-diphosphoglycerate-dependent)</fullName>
        <ecNumber evidence="2">5.4.2.11</ecNumber>
    </recommendedName>
</protein>
<comment type="similarity">
    <text evidence="1">Belongs to the phosphoglycerate mutase family. BPG-dependent PGAM subfamily.</text>
</comment>
<evidence type="ECO:0000313" key="5">
    <source>
        <dbReference type="EMBL" id="MBP1969967.1"/>
    </source>
</evidence>
<organism evidence="5 6">
    <name type="scientific">Virgibacillus natechei</name>
    <dbReference type="NCBI Taxonomy" id="1216297"/>
    <lineage>
        <taxon>Bacteria</taxon>
        <taxon>Bacillati</taxon>
        <taxon>Bacillota</taxon>
        <taxon>Bacilli</taxon>
        <taxon>Bacillales</taxon>
        <taxon>Bacillaceae</taxon>
        <taxon>Virgibacillus</taxon>
    </lineage>
</organism>
<keyword evidence="6" id="KW-1185">Reference proteome</keyword>
<evidence type="ECO:0000313" key="6">
    <source>
        <dbReference type="Proteomes" id="UP001519345"/>
    </source>
</evidence>
<evidence type="ECO:0000256" key="1">
    <source>
        <dbReference type="ARBA" id="ARBA00006717"/>
    </source>
</evidence>
<evidence type="ECO:0000256" key="2">
    <source>
        <dbReference type="ARBA" id="ARBA00012028"/>
    </source>
</evidence>
<dbReference type="PANTHER" id="PTHR11931">
    <property type="entry name" value="PHOSPHOGLYCERATE MUTASE"/>
    <property type="match status" value="1"/>
</dbReference>
<dbReference type="Proteomes" id="UP001519345">
    <property type="component" value="Unassembled WGS sequence"/>
</dbReference>
<reference evidence="5 6" key="1">
    <citation type="submission" date="2021-03" db="EMBL/GenBank/DDBJ databases">
        <title>Genomic Encyclopedia of Type Strains, Phase IV (KMG-IV): sequencing the most valuable type-strain genomes for metagenomic binning, comparative biology and taxonomic classification.</title>
        <authorList>
            <person name="Goeker M."/>
        </authorList>
    </citation>
    <scope>NUCLEOTIDE SEQUENCE [LARGE SCALE GENOMIC DNA]</scope>
    <source>
        <strain evidence="5 6">DSM 25609</strain>
    </source>
</reference>
<accession>A0ABS4IG91</accession>
<dbReference type="EC" id="5.4.2.11" evidence="2"/>
<gene>
    <name evidence="5" type="ORF">J2Z83_002075</name>
</gene>
<dbReference type="EMBL" id="JAGGKX010000009">
    <property type="protein sequence ID" value="MBP1969967.1"/>
    <property type="molecule type" value="Genomic_DNA"/>
</dbReference>
<dbReference type="CDD" id="cd07067">
    <property type="entry name" value="HP_PGM_like"/>
    <property type="match status" value="1"/>
</dbReference>
<dbReference type="GO" id="GO:0043755">
    <property type="term" value="F:alpha-ribazole phosphatase activity"/>
    <property type="evidence" value="ECO:0007669"/>
    <property type="project" value="UniProtKB-EC"/>
</dbReference>
<evidence type="ECO:0000256" key="4">
    <source>
        <dbReference type="ARBA" id="ARBA00023235"/>
    </source>
</evidence>
<name>A0ABS4IG91_9BACI</name>
<keyword evidence="5" id="KW-0378">Hydrolase</keyword>
<proteinExistence type="inferred from homology"/>
<keyword evidence="4" id="KW-0413">Isomerase</keyword>
<dbReference type="SUPFAM" id="SSF53254">
    <property type="entry name" value="Phosphoglycerate mutase-like"/>
    <property type="match status" value="1"/>
</dbReference>
<dbReference type="InterPro" id="IPR005952">
    <property type="entry name" value="Phosphogly_mut1"/>
</dbReference>
<dbReference type="Pfam" id="PF00300">
    <property type="entry name" value="His_Phos_1"/>
    <property type="match status" value="1"/>
</dbReference>
<keyword evidence="3" id="KW-0324">Glycolysis</keyword>
<dbReference type="InterPro" id="IPR029033">
    <property type="entry name" value="His_PPase_superfam"/>
</dbReference>
<sequence length="206" mass="23799">MDSGVAVTLFRHGVTKANLEKRYLGWSDPPITDEARHRLTALPSEVYDLCVSSDLIRCRQTATIRCPDAPYVESAAFREMHFGNWELKTYAELCHDPEYRNWLNDSIGNRPPDGESFSEMESRVDRGWNALKKLVNEEGYRNSLLVTHGGVIRLLLTKLAKERKNFWEWEIPHGTGIKLYWVTRDWRENSRCTSLQVVPITESENG</sequence>
<comment type="caution">
    <text evidence="5">The sequence shown here is derived from an EMBL/GenBank/DDBJ whole genome shotgun (WGS) entry which is preliminary data.</text>
</comment>
<dbReference type="Gene3D" id="3.40.50.1240">
    <property type="entry name" value="Phosphoglycerate mutase-like"/>
    <property type="match status" value="1"/>
</dbReference>